<evidence type="ECO:0000259" key="1">
    <source>
        <dbReference type="Pfam" id="PF12697"/>
    </source>
</evidence>
<keyword evidence="3" id="KW-1185">Reference proteome</keyword>
<dbReference type="RefSeq" id="WP_255333011.1">
    <property type="nucleotide sequence ID" value="NZ_VOTZ01000018.1"/>
</dbReference>
<evidence type="ECO:0000313" key="3">
    <source>
        <dbReference type="Proteomes" id="UP001524383"/>
    </source>
</evidence>
<protein>
    <submittedName>
        <fullName evidence="2">Alpha/beta fold hydrolase</fullName>
    </submittedName>
</protein>
<gene>
    <name evidence="2" type="ORF">FTO68_08660</name>
</gene>
<dbReference type="Gene3D" id="3.40.50.1820">
    <property type="entry name" value="alpha/beta hydrolase"/>
    <property type="match status" value="1"/>
</dbReference>
<reference evidence="2 3" key="1">
    <citation type="submission" date="2019-08" db="EMBL/GenBank/DDBJ databases">
        <authorList>
            <person name="Chen S.-C."/>
            <person name="Lai M.-C."/>
            <person name="You Y.-T."/>
        </authorList>
    </citation>
    <scope>NUCLEOTIDE SEQUENCE [LARGE SCALE GENOMIC DNA]</scope>
    <source>
        <strain evidence="2 3">P2F9704a</strain>
    </source>
</reference>
<dbReference type="GO" id="GO:0016787">
    <property type="term" value="F:hydrolase activity"/>
    <property type="evidence" value="ECO:0007669"/>
    <property type="project" value="UniProtKB-KW"/>
</dbReference>
<accession>A0ABD4TM26</accession>
<organism evidence="2 3">
    <name type="scientific">Methanocalculus taiwanensis</name>
    <dbReference type="NCBI Taxonomy" id="106207"/>
    <lineage>
        <taxon>Archaea</taxon>
        <taxon>Methanobacteriati</taxon>
        <taxon>Methanobacteriota</taxon>
        <taxon>Stenosarchaea group</taxon>
        <taxon>Methanomicrobia</taxon>
        <taxon>Methanomicrobiales</taxon>
        <taxon>Methanocalculaceae</taxon>
        <taxon>Methanocalculus</taxon>
    </lineage>
</organism>
<dbReference type="PANTHER" id="PTHR37946">
    <property type="entry name" value="SLL1969 PROTEIN"/>
    <property type="match status" value="1"/>
</dbReference>
<feature type="domain" description="AB hydrolase-1" evidence="1">
    <location>
        <begin position="8"/>
        <end position="122"/>
    </location>
</feature>
<keyword evidence="2" id="KW-0378">Hydrolase</keyword>
<name>A0ABD4TM26_9EURY</name>
<sequence>MHDTPHPVLLIHGWNSHPGIWKRMIAGLEAAGIPVWNFSYAENPDPHPVSVAEDLHDFIEDMRRKNRYRGKIDIITHSMGTHITRFLLEVQDGKEKAEQVRQFIGIGPPNNGSSMAELFCDPAYGEEMIRLLEGIFVPHGYEPEDDSLVQEVRPGSITMATLRSAGLRDDIRYRCILSRNITRTETFFPILGGRTWIFNEDGSWDTTWDGDGVIPHSDSIMPGIQPEIIPLDSSLFLNCPHQFCHSSLPKNPEVIRCAIGYLTGKKNGNGSF</sequence>
<comment type="caution">
    <text evidence="2">The sequence shown here is derived from an EMBL/GenBank/DDBJ whole genome shotgun (WGS) entry which is preliminary data.</text>
</comment>
<dbReference type="InterPro" id="IPR029058">
    <property type="entry name" value="AB_hydrolase_fold"/>
</dbReference>
<proteinExistence type="predicted"/>
<dbReference type="SUPFAM" id="SSF53474">
    <property type="entry name" value="alpha/beta-Hydrolases"/>
    <property type="match status" value="1"/>
</dbReference>
<dbReference type="Pfam" id="PF12697">
    <property type="entry name" value="Abhydrolase_6"/>
    <property type="match status" value="1"/>
</dbReference>
<dbReference type="PANTHER" id="PTHR37946:SF1">
    <property type="entry name" value="SLL1969 PROTEIN"/>
    <property type="match status" value="1"/>
</dbReference>
<dbReference type="Proteomes" id="UP001524383">
    <property type="component" value="Unassembled WGS sequence"/>
</dbReference>
<dbReference type="AlphaFoldDB" id="A0ABD4TM26"/>
<dbReference type="EMBL" id="VOTZ01000018">
    <property type="protein sequence ID" value="MCQ1539048.1"/>
    <property type="molecule type" value="Genomic_DNA"/>
</dbReference>
<evidence type="ECO:0000313" key="2">
    <source>
        <dbReference type="EMBL" id="MCQ1539048.1"/>
    </source>
</evidence>
<dbReference type="InterPro" id="IPR000073">
    <property type="entry name" value="AB_hydrolase_1"/>
</dbReference>